<evidence type="ECO:0000259" key="3">
    <source>
        <dbReference type="Pfam" id="PF00144"/>
    </source>
</evidence>
<keyword evidence="1" id="KW-0378">Hydrolase</keyword>
<accession>A0A0M2T254</accession>
<reference evidence="4 5" key="1">
    <citation type="submission" date="2015-04" db="EMBL/GenBank/DDBJ databases">
        <title>Taxonomic description and genome sequence of Bacillus campisalis sp. nov., a novel member of the genus Bacillus isolated from solar saltern.</title>
        <authorList>
            <person name="Mathan Kumar R."/>
            <person name="Kaur G."/>
            <person name="Kumar A."/>
            <person name="Singh N.K."/>
            <person name="Kaur N."/>
            <person name="Kumar N."/>
            <person name="Mayilraj S."/>
        </authorList>
    </citation>
    <scope>NUCLEOTIDE SEQUENCE [LARGE SCALE GENOMIC DNA]</scope>
    <source>
        <strain evidence="4 5">SA2-6</strain>
    </source>
</reference>
<dbReference type="AlphaFoldDB" id="A0A0M2T254"/>
<evidence type="ECO:0000256" key="1">
    <source>
        <dbReference type="ARBA" id="ARBA00022801"/>
    </source>
</evidence>
<evidence type="ECO:0000313" key="4">
    <source>
        <dbReference type="EMBL" id="KKK40061.1"/>
    </source>
</evidence>
<dbReference type="InterPro" id="IPR001466">
    <property type="entry name" value="Beta-lactam-related"/>
</dbReference>
<dbReference type="GO" id="GO:0016787">
    <property type="term" value="F:hydrolase activity"/>
    <property type="evidence" value="ECO:0007669"/>
    <property type="project" value="UniProtKB-KW"/>
</dbReference>
<protein>
    <submittedName>
        <fullName evidence="4">Beta-lactamase</fullName>
    </submittedName>
</protein>
<organism evidence="4 5">
    <name type="scientific">Mesobacillus campisalis</name>
    <dbReference type="NCBI Taxonomy" id="1408103"/>
    <lineage>
        <taxon>Bacteria</taxon>
        <taxon>Bacillati</taxon>
        <taxon>Bacillota</taxon>
        <taxon>Bacilli</taxon>
        <taxon>Bacillales</taxon>
        <taxon>Bacillaceae</taxon>
        <taxon>Mesobacillus</taxon>
    </lineage>
</organism>
<dbReference type="PATRIC" id="fig|1408103.3.peg.13"/>
<dbReference type="InterPro" id="IPR012338">
    <property type="entry name" value="Beta-lactam/transpept-like"/>
</dbReference>
<proteinExistence type="predicted"/>
<sequence length="555" mass="61382">MLTSVCTILLGTSTVFANGSLTMNQPIEKKDKVTIPARNPHPVFTWNSAVPPVSPVLHPGSARGAGMMDEPLWKIDQVLSQAIAERVMPGAVALVARGGTVVKHEAYGHSARYLDGKLTEMDEPVVMQEDTIFDLASISKIFTSAAIMKLFEQGKFQLDDPVAKYIPEFSAGGKQDVTIRQLLTHTSGFTAWIPLYAQGNSREERMEIVFRQPLKNPPGTKYEYSDLNMITLGALIEIFSGQRQDEFVREHLTEPIGMRDTMYNPPASLKQRIAATEYQSTPARGLVWGEVHDENAWSLDGVAGHAGVFSSASDLAKFAHIFINEGKYGGKQILKPETVKLLLENQNAAFPGNDHGLGWELGQGWYMDALSEGTYSFGHTGYTGTSIVVSPNNKTVAILLTNRVHPTRSTVSTNQTRRLFARQVADSIPVSIPGNQAAWFAGYGDRMNKVMEANLSLTKDDKLSFAAWHQIENQADYGYVEIWMDGGWKQLASLTGASSGWEKFELDIPKEALKLRFVYQTDSSVNGRGMYVLEPELSSGKGLSFTRNDWELRNY</sequence>
<evidence type="ECO:0000256" key="2">
    <source>
        <dbReference type="SAM" id="SignalP"/>
    </source>
</evidence>
<dbReference type="SUPFAM" id="SSF56601">
    <property type="entry name" value="beta-lactamase/transpeptidase-like"/>
    <property type="match status" value="1"/>
</dbReference>
<dbReference type="InterPro" id="IPR050789">
    <property type="entry name" value="Diverse_Enzym_Activities"/>
</dbReference>
<dbReference type="Proteomes" id="UP000034166">
    <property type="component" value="Unassembled WGS sequence"/>
</dbReference>
<dbReference type="PANTHER" id="PTHR43283">
    <property type="entry name" value="BETA-LACTAMASE-RELATED"/>
    <property type="match status" value="1"/>
</dbReference>
<dbReference type="Pfam" id="PF20773">
    <property type="entry name" value="InhA-like_MAM"/>
    <property type="match status" value="1"/>
</dbReference>
<feature type="chain" id="PRO_5005641975" evidence="2">
    <location>
        <begin position="18"/>
        <end position="555"/>
    </location>
</feature>
<dbReference type="EMBL" id="LAYY01000001">
    <property type="protein sequence ID" value="KKK40061.1"/>
    <property type="molecule type" value="Genomic_DNA"/>
</dbReference>
<dbReference type="PANTHER" id="PTHR43283:SF11">
    <property type="entry name" value="BETA-LACTAMASE-RELATED DOMAIN-CONTAINING PROTEIN"/>
    <property type="match status" value="1"/>
</dbReference>
<dbReference type="Gene3D" id="3.40.710.10">
    <property type="entry name" value="DD-peptidase/beta-lactamase superfamily"/>
    <property type="match status" value="1"/>
</dbReference>
<dbReference type="Pfam" id="PF00144">
    <property type="entry name" value="Beta-lactamase"/>
    <property type="match status" value="1"/>
</dbReference>
<feature type="signal peptide" evidence="2">
    <location>
        <begin position="1"/>
        <end position="17"/>
    </location>
</feature>
<gene>
    <name evidence="4" type="ORF">WQ57_00060</name>
</gene>
<keyword evidence="5" id="KW-1185">Reference proteome</keyword>
<comment type="caution">
    <text evidence="4">The sequence shown here is derived from an EMBL/GenBank/DDBJ whole genome shotgun (WGS) entry which is preliminary data.</text>
</comment>
<feature type="domain" description="Beta-lactamase-related" evidence="3">
    <location>
        <begin position="75"/>
        <end position="419"/>
    </location>
</feature>
<evidence type="ECO:0000313" key="5">
    <source>
        <dbReference type="Proteomes" id="UP000034166"/>
    </source>
</evidence>
<name>A0A0M2T254_9BACI</name>
<keyword evidence="2" id="KW-0732">Signal</keyword>